<evidence type="ECO:0000313" key="5">
    <source>
        <dbReference type="EMBL" id="MBJ7599968.1"/>
    </source>
</evidence>
<dbReference type="PANTHER" id="PTHR43217:SF1">
    <property type="entry name" value="SUCCINATE SEMIALDEHYDE DEHYDROGENASE [NAD(P)+] SAD"/>
    <property type="match status" value="1"/>
</dbReference>
<proteinExistence type="inferred from homology"/>
<dbReference type="GO" id="GO:0004030">
    <property type="term" value="F:aldehyde dehydrogenase [NAD(P)+] activity"/>
    <property type="evidence" value="ECO:0007669"/>
    <property type="project" value="InterPro"/>
</dbReference>
<dbReference type="InterPro" id="IPR044148">
    <property type="entry name" value="ALDH_GabD1-like"/>
</dbReference>
<dbReference type="Gene3D" id="3.40.605.10">
    <property type="entry name" value="Aldehyde Dehydrogenase, Chain A, domain 1"/>
    <property type="match status" value="1"/>
</dbReference>
<evidence type="ECO:0000259" key="4">
    <source>
        <dbReference type="Pfam" id="PF00171"/>
    </source>
</evidence>
<keyword evidence="3" id="KW-0560">Oxidoreductase</keyword>
<keyword evidence="6" id="KW-1185">Reference proteome</keyword>
<evidence type="ECO:0000256" key="2">
    <source>
        <dbReference type="ARBA" id="ARBA00022857"/>
    </source>
</evidence>
<dbReference type="InterPro" id="IPR016163">
    <property type="entry name" value="Ald_DH_C"/>
</dbReference>
<accession>A0A934KBC0</accession>
<protein>
    <submittedName>
        <fullName evidence="5">NAD-dependent succinate-semialdehyde dehydrogenase</fullName>
    </submittedName>
</protein>
<dbReference type="InterPro" id="IPR016161">
    <property type="entry name" value="Ald_DH/histidinol_DH"/>
</dbReference>
<comment type="similarity">
    <text evidence="1">Belongs to the aldehyde dehydrogenase family.</text>
</comment>
<dbReference type="Proteomes" id="UP000612893">
    <property type="component" value="Unassembled WGS sequence"/>
</dbReference>
<comment type="caution">
    <text evidence="5">The sequence shown here is derived from an EMBL/GenBank/DDBJ whole genome shotgun (WGS) entry which is preliminary data.</text>
</comment>
<dbReference type="Pfam" id="PF00171">
    <property type="entry name" value="Aldedh"/>
    <property type="match status" value="1"/>
</dbReference>
<dbReference type="Gene3D" id="3.40.309.10">
    <property type="entry name" value="Aldehyde Dehydrogenase, Chain A, domain 2"/>
    <property type="match status" value="1"/>
</dbReference>
<keyword evidence="2" id="KW-0521">NADP</keyword>
<gene>
    <name evidence="5" type="ORF">JF922_18060</name>
</gene>
<evidence type="ECO:0000313" key="6">
    <source>
        <dbReference type="Proteomes" id="UP000612893"/>
    </source>
</evidence>
<feature type="domain" description="Aldehyde dehydrogenase" evidence="4">
    <location>
        <begin position="3"/>
        <end position="451"/>
    </location>
</feature>
<dbReference type="AlphaFoldDB" id="A0A934KBC0"/>
<dbReference type="GO" id="GO:0004777">
    <property type="term" value="F:succinate-semialdehyde dehydrogenase (NAD+) activity"/>
    <property type="evidence" value="ECO:0007669"/>
    <property type="project" value="TreeGrafter"/>
</dbReference>
<organism evidence="5 6">
    <name type="scientific">Candidatus Nephthysia bennettiae</name>
    <dbReference type="NCBI Taxonomy" id="3127016"/>
    <lineage>
        <taxon>Bacteria</taxon>
        <taxon>Bacillati</taxon>
        <taxon>Candidatus Dormiibacterota</taxon>
        <taxon>Candidatus Dormibacteria</taxon>
        <taxon>Candidatus Dormibacterales</taxon>
        <taxon>Candidatus Dormibacteraceae</taxon>
        <taxon>Candidatus Nephthysia</taxon>
    </lineage>
</organism>
<evidence type="ECO:0000256" key="1">
    <source>
        <dbReference type="ARBA" id="ARBA00009986"/>
    </source>
</evidence>
<sequence>MAIVSINPATEEELARFQEHSWDDVDLALQRAWEARIPWREAGYAARSARLADLSAQLRRQKQRLAALMTAEMGKPLVEAEAEVEKCAWTAEWYAENAEGMLADREVQSNASVSYIRFQPLGVVLAVMPWNFPLWQVFRAAIPAVAGGNVMVLKHASNVPQSALAAEEVCRAAGFPEGVFQTLLVGNQTVERVIRDRRIAGVTLTGSDGAGSKVAKVAGEELKKTVLELGGSDPFIVLEDADLEQAARVACRARNQNNGESCIAAKRFIVAEPVADEFERRFCEAVAALKVGDPTSRDTDVGPLARADLVDDLERQVRQSVDMGAKPAVQGGRLPGRGYYYGPTVLTGVTRDMPVFREETFGPVAAVVRVRDDEEALSVANDTVYGLGSNLWTGDVERGRRLAAQIEAGLVFINGMVASDARLPFGGVKRSGYGRELSEFGTHEFMNVQTVWIGPPRTQPPQKASE</sequence>
<dbReference type="RefSeq" id="WP_338203629.1">
    <property type="nucleotide sequence ID" value="NZ_JAEKNR010000178.1"/>
</dbReference>
<dbReference type="FunFam" id="3.40.605.10:FF:000012">
    <property type="entry name" value="NAD-dependent succinate-semialdehyde dehydrogenase"/>
    <property type="match status" value="1"/>
</dbReference>
<reference evidence="5" key="1">
    <citation type="submission" date="2020-10" db="EMBL/GenBank/DDBJ databases">
        <title>Ca. Dormibacterota MAGs.</title>
        <authorList>
            <person name="Montgomery K."/>
        </authorList>
    </citation>
    <scope>NUCLEOTIDE SEQUENCE [LARGE SCALE GENOMIC DNA]</scope>
    <source>
        <strain evidence="5">SC8812_S17_10</strain>
    </source>
</reference>
<dbReference type="FunFam" id="3.40.309.10:FF:000010">
    <property type="entry name" value="Gamma-aminobutyraldehyde dehydrogenase"/>
    <property type="match status" value="1"/>
</dbReference>
<dbReference type="SUPFAM" id="SSF53720">
    <property type="entry name" value="ALDH-like"/>
    <property type="match status" value="1"/>
</dbReference>
<dbReference type="InterPro" id="IPR047110">
    <property type="entry name" value="GABD/Sad-like"/>
</dbReference>
<evidence type="ECO:0000256" key="3">
    <source>
        <dbReference type="ARBA" id="ARBA00023002"/>
    </source>
</evidence>
<dbReference type="EMBL" id="JAEKNR010000178">
    <property type="protein sequence ID" value="MBJ7599968.1"/>
    <property type="molecule type" value="Genomic_DNA"/>
</dbReference>
<dbReference type="PANTHER" id="PTHR43217">
    <property type="entry name" value="SUCCINATE SEMIALDEHYDE DEHYDROGENASE [NAD(P)+] SAD"/>
    <property type="match status" value="1"/>
</dbReference>
<name>A0A934KBC0_9BACT</name>
<dbReference type="InterPro" id="IPR016162">
    <property type="entry name" value="Ald_DH_N"/>
</dbReference>
<dbReference type="InterPro" id="IPR015590">
    <property type="entry name" value="Aldehyde_DH_dom"/>
</dbReference>
<dbReference type="CDD" id="cd07100">
    <property type="entry name" value="ALDH_SSADH1_GabD1"/>
    <property type="match status" value="1"/>
</dbReference>